<keyword evidence="3" id="KW-1185">Reference proteome</keyword>
<name>A0A814PM02_9BILA</name>
<evidence type="ECO:0000313" key="1">
    <source>
        <dbReference type="EMBL" id="CAF1107845.1"/>
    </source>
</evidence>
<sequence length="401" mass="45540">MGAGVASPVELETMEKLEKVKNLCSSISTTENSQLKQVLDSIVQELNGFKSSNNYAVLAAEAISSTLRSHCDDLAKAKVLAHELYVFLLHNVLNKILAKWSNEESLNEIEENIFQSISIIVDRLVLYADEHDVPLLESWLTNQIFIEHVQICLTKTTTDRKFLSDARVINLGTLIEALARFARKMHRTAPENSLILSYAINCVCSQYYIDTFNTLDITRWKQPFMLSVEGILTILTCTVSDEKCISIYIEDTSIFDSINAILNEKCIYDQVSIQSNNAQSRLIDAATEFLYKTVHEKTLRGIMKSKNTIETILRIPDAKRANINANIYFIVTNLMKDMNDEDIRQLREPGRVIAIYISLLNKIMADPEKRHGGLSVYSPMSALKGMRLTFCYHLFFELTET</sequence>
<dbReference type="EMBL" id="CAJNOQ010005682">
    <property type="protein sequence ID" value="CAF1107845.1"/>
    <property type="molecule type" value="Genomic_DNA"/>
</dbReference>
<dbReference type="EMBL" id="CAJOBC010005682">
    <property type="protein sequence ID" value="CAF3872402.1"/>
    <property type="molecule type" value="Genomic_DNA"/>
</dbReference>
<comment type="caution">
    <text evidence="1">The sequence shown here is derived from an EMBL/GenBank/DDBJ whole genome shotgun (WGS) entry which is preliminary data.</text>
</comment>
<protein>
    <submittedName>
        <fullName evidence="1">Uncharacterized protein</fullName>
    </submittedName>
</protein>
<evidence type="ECO:0000313" key="2">
    <source>
        <dbReference type="EMBL" id="CAF3872402.1"/>
    </source>
</evidence>
<organism evidence="1 3">
    <name type="scientific">Didymodactylos carnosus</name>
    <dbReference type="NCBI Taxonomy" id="1234261"/>
    <lineage>
        <taxon>Eukaryota</taxon>
        <taxon>Metazoa</taxon>
        <taxon>Spiralia</taxon>
        <taxon>Gnathifera</taxon>
        <taxon>Rotifera</taxon>
        <taxon>Eurotatoria</taxon>
        <taxon>Bdelloidea</taxon>
        <taxon>Philodinida</taxon>
        <taxon>Philodinidae</taxon>
        <taxon>Didymodactylos</taxon>
    </lineage>
</organism>
<accession>A0A814PM02</accession>
<gene>
    <name evidence="1" type="ORF">GPM918_LOCUS19081</name>
    <name evidence="2" type="ORF">SRO942_LOCUS19078</name>
</gene>
<reference evidence="1" key="1">
    <citation type="submission" date="2021-02" db="EMBL/GenBank/DDBJ databases">
        <authorList>
            <person name="Nowell W R."/>
        </authorList>
    </citation>
    <scope>NUCLEOTIDE SEQUENCE</scope>
</reference>
<proteinExistence type="predicted"/>
<dbReference type="AlphaFoldDB" id="A0A814PM02"/>
<evidence type="ECO:0000313" key="3">
    <source>
        <dbReference type="Proteomes" id="UP000663829"/>
    </source>
</evidence>
<dbReference type="Proteomes" id="UP000663829">
    <property type="component" value="Unassembled WGS sequence"/>
</dbReference>
<dbReference type="Proteomes" id="UP000681722">
    <property type="component" value="Unassembled WGS sequence"/>
</dbReference>